<reference evidence="2" key="2">
    <citation type="submission" date="2020-06" db="EMBL/GenBank/DDBJ databases">
        <title>Helianthus annuus Genome sequencing and assembly Release 2.</title>
        <authorList>
            <person name="Gouzy J."/>
            <person name="Langlade N."/>
            <person name="Munos S."/>
        </authorList>
    </citation>
    <scope>NUCLEOTIDE SEQUENCE</scope>
    <source>
        <tissue evidence="2">Leaves</tissue>
    </source>
</reference>
<comment type="caution">
    <text evidence="2">The sequence shown here is derived from an EMBL/GenBank/DDBJ whole genome shotgun (WGS) entry which is preliminary data.</text>
</comment>
<proteinExistence type="predicted"/>
<evidence type="ECO:0000313" key="2">
    <source>
        <dbReference type="EMBL" id="KAF5758451.1"/>
    </source>
</evidence>
<dbReference type="EMBL" id="MNCJ02000331">
    <property type="protein sequence ID" value="KAF5758451.1"/>
    <property type="molecule type" value="Genomic_DNA"/>
</dbReference>
<dbReference type="Gramene" id="mRNA:HanXRQr2_Chr16g0729351">
    <property type="protein sequence ID" value="CDS:HanXRQr2_Chr16g0729351.1"/>
    <property type="gene ID" value="HanXRQr2_Chr16g0729351"/>
</dbReference>
<protein>
    <submittedName>
        <fullName evidence="2">Uncharacterized protein</fullName>
    </submittedName>
</protein>
<reference evidence="2" key="1">
    <citation type="journal article" date="2017" name="Nature">
        <title>The sunflower genome provides insights into oil metabolism, flowering and Asterid evolution.</title>
        <authorList>
            <person name="Badouin H."/>
            <person name="Gouzy J."/>
            <person name="Grassa C.J."/>
            <person name="Murat F."/>
            <person name="Staton S.E."/>
            <person name="Cottret L."/>
            <person name="Lelandais-Briere C."/>
            <person name="Owens G.L."/>
            <person name="Carrere S."/>
            <person name="Mayjonade B."/>
            <person name="Legrand L."/>
            <person name="Gill N."/>
            <person name="Kane N.C."/>
            <person name="Bowers J.E."/>
            <person name="Hubner S."/>
            <person name="Bellec A."/>
            <person name="Berard A."/>
            <person name="Berges H."/>
            <person name="Blanchet N."/>
            <person name="Boniface M.C."/>
            <person name="Brunel D."/>
            <person name="Catrice O."/>
            <person name="Chaidir N."/>
            <person name="Claudel C."/>
            <person name="Donnadieu C."/>
            <person name="Faraut T."/>
            <person name="Fievet G."/>
            <person name="Helmstetter N."/>
            <person name="King M."/>
            <person name="Knapp S.J."/>
            <person name="Lai Z."/>
            <person name="Le Paslier M.C."/>
            <person name="Lippi Y."/>
            <person name="Lorenzon L."/>
            <person name="Mandel J.R."/>
            <person name="Marage G."/>
            <person name="Marchand G."/>
            <person name="Marquand E."/>
            <person name="Bret-Mestries E."/>
            <person name="Morien E."/>
            <person name="Nambeesan S."/>
            <person name="Nguyen T."/>
            <person name="Pegot-Espagnet P."/>
            <person name="Pouilly N."/>
            <person name="Raftis F."/>
            <person name="Sallet E."/>
            <person name="Schiex T."/>
            <person name="Thomas J."/>
            <person name="Vandecasteele C."/>
            <person name="Vares D."/>
            <person name="Vear F."/>
            <person name="Vautrin S."/>
            <person name="Crespi M."/>
            <person name="Mangin B."/>
            <person name="Burke J.M."/>
            <person name="Salse J."/>
            <person name="Munos S."/>
            <person name="Vincourt P."/>
            <person name="Rieseberg L.H."/>
            <person name="Langlade N.B."/>
        </authorList>
    </citation>
    <scope>NUCLEOTIDE SEQUENCE</scope>
    <source>
        <tissue evidence="2">Leaves</tissue>
    </source>
</reference>
<dbReference type="Proteomes" id="UP000215914">
    <property type="component" value="Unassembled WGS sequence"/>
</dbReference>
<dbReference type="AlphaFoldDB" id="A0A9K3DQM0"/>
<evidence type="ECO:0000313" key="3">
    <source>
        <dbReference type="Proteomes" id="UP000215914"/>
    </source>
</evidence>
<accession>A0A9K3DQM0</accession>
<feature type="region of interest" description="Disordered" evidence="1">
    <location>
        <begin position="42"/>
        <end position="62"/>
    </location>
</feature>
<keyword evidence="3" id="KW-1185">Reference proteome</keyword>
<evidence type="ECO:0000256" key="1">
    <source>
        <dbReference type="SAM" id="MobiDB-lite"/>
    </source>
</evidence>
<name>A0A9K3DQM0_HELAN</name>
<gene>
    <name evidence="2" type="ORF">HanXRQr2_Chr16g0729351</name>
</gene>
<feature type="compositionally biased region" description="Basic and acidic residues" evidence="1">
    <location>
        <begin position="42"/>
        <end position="52"/>
    </location>
</feature>
<organism evidence="2 3">
    <name type="scientific">Helianthus annuus</name>
    <name type="common">Common sunflower</name>
    <dbReference type="NCBI Taxonomy" id="4232"/>
    <lineage>
        <taxon>Eukaryota</taxon>
        <taxon>Viridiplantae</taxon>
        <taxon>Streptophyta</taxon>
        <taxon>Embryophyta</taxon>
        <taxon>Tracheophyta</taxon>
        <taxon>Spermatophyta</taxon>
        <taxon>Magnoliopsida</taxon>
        <taxon>eudicotyledons</taxon>
        <taxon>Gunneridae</taxon>
        <taxon>Pentapetalae</taxon>
        <taxon>asterids</taxon>
        <taxon>campanulids</taxon>
        <taxon>Asterales</taxon>
        <taxon>Asteraceae</taxon>
        <taxon>Asteroideae</taxon>
        <taxon>Heliantheae alliance</taxon>
        <taxon>Heliantheae</taxon>
        <taxon>Helianthus</taxon>
    </lineage>
</organism>
<sequence>MNANDRKTKMKSAPHFDCGVVLPLLVVVEPFVELFIKEGRRNNGSPRNDHISKVANCPVSGM</sequence>